<feature type="transmembrane region" description="Helical" evidence="8">
    <location>
        <begin position="75"/>
        <end position="98"/>
    </location>
</feature>
<evidence type="ECO:0000313" key="9">
    <source>
        <dbReference type="EMBL" id="PJG82734.1"/>
    </source>
</evidence>
<dbReference type="GO" id="GO:0005886">
    <property type="term" value="C:plasma membrane"/>
    <property type="evidence" value="ECO:0007669"/>
    <property type="project" value="UniProtKB-SubCell"/>
</dbReference>
<keyword evidence="6 8" id="KW-1133">Transmembrane helix</keyword>
<feature type="transmembrane region" description="Helical" evidence="8">
    <location>
        <begin position="289"/>
        <end position="314"/>
    </location>
</feature>
<dbReference type="InterPro" id="IPR038770">
    <property type="entry name" value="Na+/solute_symporter_sf"/>
</dbReference>
<organism evidence="9 10">
    <name type="scientific">Caviibacterium pharyngocola</name>
    <dbReference type="NCBI Taxonomy" id="28159"/>
    <lineage>
        <taxon>Bacteria</taxon>
        <taxon>Pseudomonadati</taxon>
        <taxon>Pseudomonadota</taxon>
        <taxon>Gammaproteobacteria</taxon>
        <taxon>Pasteurellales</taxon>
        <taxon>Pasteurellaceae</taxon>
        <taxon>Caviibacterium</taxon>
    </lineage>
</organism>
<evidence type="ECO:0000256" key="2">
    <source>
        <dbReference type="ARBA" id="ARBA00010145"/>
    </source>
</evidence>
<evidence type="ECO:0000313" key="10">
    <source>
        <dbReference type="Proteomes" id="UP000230282"/>
    </source>
</evidence>
<feature type="transmembrane region" description="Helical" evidence="8">
    <location>
        <begin position="176"/>
        <end position="193"/>
    </location>
</feature>
<evidence type="ECO:0000256" key="8">
    <source>
        <dbReference type="SAM" id="Phobius"/>
    </source>
</evidence>
<comment type="caution">
    <text evidence="9">The sequence shown here is derived from an EMBL/GenBank/DDBJ whole genome shotgun (WGS) entry which is preliminary data.</text>
</comment>
<evidence type="ECO:0000256" key="5">
    <source>
        <dbReference type="ARBA" id="ARBA00022692"/>
    </source>
</evidence>
<feature type="transmembrane region" description="Helical" evidence="8">
    <location>
        <begin position="6"/>
        <end position="26"/>
    </location>
</feature>
<dbReference type="Gene3D" id="1.20.1530.20">
    <property type="match status" value="1"/>
</dbReference>
<feature type="transmembrane region" description="Helical" evidence="8">
    <location>
        <begin position="236"/>
        <end position="257"/>
    </location>
</feature>
<dbReference type="Proteomes" id="UP000230282">
    <property type="component" value="Unassembled WGS sequence"/>
</dbReference>
<dbReference type="InterPro" id="IPR004776">
    <property type="entry name" value="Mem_transp_PIN-like"/>
</dbReference>
<evidence type="ECO:0000256" key="3">
    <source>
        <dbReference type="ARBA" id="ARBA00022448"/>
    </source>
</evidence>
<keyword evidence="5 8" id="KW-0812">Transmembrane</keyword>
<proteinExistence type="inferred from homology"/>
<dbReference type="OrthoDB" id="9786439at2"/>
<feature type="transmembrane region" description="Helical" evidence="8">
    <location>
        <begin position="110"/>
        <end position="128"/>
    </location>
</feature>
<name>A0A2M8RV26_9PAST</name>
<sequence length="320" mass="34530">MRNTDFFSSLMFSIGVTLPILLMLCLGIILRKRRFIDDKFCEQASKIIFNLTLPVLLFFNIFNNPIEHIETQVRLLSAGVTGTLLLFFCAEWFAAKFIAEKKERGTFVQGVYRSNAGILGLAFCVNAYGDAVLAPASLYTAVSVLLYNVLGVITISRSLSDGRVGVKKMLLNISKNPLIIAIVAALIASWLELRVPKILMTTGNYLANVTLPLALICAGASIDLKNLFKTSKVSLWATIGRIIVAPIFMVFIGKAFGLTGMNLGVVLLISSTPLAAATYAMVRGMGGNAVTVANIIGLTTFGSMFGSALGLLILSQMGWI</sequence>
<keyword evidence="10" id="KW-1185">Reference proteome</keyword>
<evidence type="ECO:0000256" key="4">
    <source>
        <dbReference type="ARBA" id="ARBA00022475"/>
    </source>
</evidence>
<feature type="transmembrane region" description="Helical" evidence="8">
    <location>
        <begin position="205"/>
        <end position="224"/>
    </location>
</feature>
<evidence type="ECO:0000256" key="7">
    <source>
        <dbReference type="ARBA" id="ARBA00023136"/>
    </source>
</evidence>
<evidence type="ECO:0000256" key="6">
    <source>
        <dbReference type="ARBA" id="ARBA00022989"/>
    </source>
</evidence>
<accession>A0A2M8RV26</accession>
<comment type="subcellular location">
    <subcellularLocation>
        <location evidence="1">Cell membrane</location>
        <topology evidence="1">Multi-pass membrane protein</topology>
    </subcellularLocation>
</comment>
<dbReference type="RefSeq" id="WP_100296992.1">
    <property type="nucleotide sequence ID" value="NZ_PHGZ01000015.1"/>
</dbReference>
<dbReference type="GO" id="GO:0055085">
    <property type="term" value="P:transmembrane transport"/>
    <property type="evidence" value="ECO:0007669"/>
    <property type="project" value="InterPro"/>
</dbReference>
<feature type="transmembrane region" description="Helical" evidence="8">
    <location>
        <begin position="134"/>
        <end position="155"/>
    </location>
</feature>
<feature type="transmembrane region" description="Helical" evidence="8">
    <location>
        <begin position="263"/>
        <end position="282"/>
    </location>
</feature>
<keyword evidence="4" id="KW-1003">Cell membrane</keyword>
<protein>
    <submittedName>
        <fullName evidence="9">Malonate transporter</fullName>
    </submittedName>
</protein>
<feature type="transmembrane region" description="Helical" evidence="8">
    <location>
        <begin position="47"/>
        <end position="63"/>
    </location>
</feature>
<comment type="similarity">
    <text evidence="2">Belongs to the auxin efflux carrier (TC 2.A.69) family.</text>
</comment>
<gene>
    <name evidence="9" type="ORF">CVP04_07995</name>
</gene>
<evidence type="ECO:0000256" key="1">
    <source>
        <dbReference type="ARBA" id="ARBA00004651"/>
    </source>
</evidence>
<dbReference type="AlphaFoldDB" id="A0A2M8RV26"/>
<dbReference type="PANTHER" id="PTHR36838:SF4">
    <property type="entry name" value="AUXIN EFFLUX CARRIER FAMILY PROTEIN"/>
    <property type="match status" value="1"/>
</dbReference>
<dbReference type="Pfam" id="PF03547">
    <property type="entry name" value="Mem_trans"/>
    <property type="match status" value="2"/>
</dbReference>
<keyword evidence="7 8" id="KW-0472">Membrane</keyword>
<dbReference type="PANTHER" id="PTHR36838">
    <property type="entry name" value="AUXIN EFFLUX CARRIER FAMILY PROTEIN"/>
    <property type="match status" value="1"/>
</dbReference>
<reference evidence="9 10" key="1">
    <citation type="submission" date="2017-11" db="EMBL/GenBank/DDBJ databases">
        <title>Reclassification of Bisgaard taxon 5 as Caviibacterium pharyngocola gen. nov., sp. nov.</title>
        <authorList>
            <person name="Christensen H."/>
        </authorList>
    </citation>
    <scope>NUCLEOTIDE SEQUENCE [LARGE SCALE GENOMIC DNA]</scope>
    <source>
        <strain evidence="9 10">7_3</strain>
    </source>
</reference>
<dbReference type="EMBL" id="PHGZ01000015">
    <property type="protein sequence ID" value="PJG82734.1"/>
    <property type="molecule type" value="Genomic_DNA"/>
</dbReference>
<keyword evidence="3" id="KW-0813">Transport</keyword>